<dbReference type="eggNOG" id="ENOG502QTQX">
    <property type="taxonomic scope" value="Eukaryota"/>
</dbReference>
<proteinExistence type="predicted"/>
<dbReference type="Gramene" id="KFK32129">
    <property type="protein sequence ID" value="KFK32129"/>
    <property type="gene ID" value="AALP_AA6G201900"/>
</dbReference>
<dbReference type="OMA" id="EERYWVS"/>
<evidence type="ECO:0000313" key="7">
    <source>
        <dbReference type="Proteomes" id="UP000029120"/>
    </source>
</evidence>
<keyword evidence="3" id="KW-0175">Coiled coil</keyword>
<dbReference type="SMART" id="SM00743">
    <property type="entry name" value="Agenet"/>
    <property type="match status" value="4"/>
</dbReference>
<keyword evidence="1" id="KW-0813">Transport</keyword>
<feature type="region of interest" description="Disordered" evidence="4">
    <location>
        <begin position="293"/>
        <end position="314"/>
    </location>
</feature>
<name>A0A087GQH7_ARAAL</name>
<feature type="compositionally biased region" description="Low complexity" evidence="4">
    <location>
        <begin position="298"/>
        <end position="314"/>
    </location>
</feature>
<dbReference type="CDD" id="cd20405">
    <property type="entry name" value="Tudor_Agenet_AtDUF_rpt1_3"/>
    <property type="match status" value="2"/>
</dbReference>
<protein>
    <recommendedName>
        <fullName evidence="5">Agenet domain-containing protein</fullName>
    </recommendedName>
</protein>
<keyword evidence="2" id="KW-0341">Growth regulation</keyword>
<dbReference type="PANTHER" id="PTHR31917">
    <property type="entry name" value="AGENET DOMAIN-CONTAINING PROTEIN-RELATED"/>
    <property type="match status" value="1"/>
</dbReference>
<dbReference type="Pfam" id="PF05266">
    <property type="entry name" value="DUF724"/>
    <property type="match status" value="1"/>
</dbReference>
<feature type="compositionally biased region" description="Polar residues" evidence="4">
    <location>
        <begin position="438"/>
        <end position="448"/>
    </location>
</feature>
<feature type="domain" description="Agenet" evidence="5">
    <location>
        <begin position="146"/>
        <end position="214"/>
    </location>
</feature>
<dbReference type="Proteomes" id="UP000029120">
    <property type="component" value="Chromosome 6"/>
</dbReference>
<evidence type="ECO:0000256" key="3">
    <source>
        <dbReference type="SAM" id="Coils"/>
    </source>
</evidence>
<accession>A0A087GQH7</accession>
<evidence type="ECO:0000256" key="4">
    <source>
        <dbReference type="SAM" id="MobiDB-lite"/>
    </source>
</evidence>
<feature type="domain" description="Agenet" evidence="5">
    <location>
        <begin position="216"/>
        <end position="272"/>
    </location>
</feature>
<evidence type="ECO:0000256" key="2">
    <source>
        <dbReference type="ARBA" id="ARBA00022604"/>
    </source>
</evidence>
<feature type="coiled-coil region" evidence="3">
    <location>
        <begin position="605"/>
        <end position="681"/>
    </location>
</feature>
<evidence type="ECO:0000313" key="6">
    <source>
        <dbReference type="EMBL" id="KFK32129.1"/>
    </source>
</evidence>
<dbReference type="EMBL" id="CM002874">
    <property type="protein sequence ID" value="KFK32129.1"/>
    <property type="molecule type" value="Genomic_DNA"/>
</dbReference>
<reference evidence="7" key="1">
    <citation type="journal article" date="2015" name="Nat. Plants">
        <title>Genome expansion of Arabis alpina linked with retrotransposition and reduced symmetric DNA methylation.</title>
        <authorList>
            <person name="Willing E.M."/>
            <person name="Rawat V."/>
            <person name="Mandakova T."/>
            <person name="Maumus F."/>
            <person name="James G.V."/>
            <person name="Nordstroem K.J."/>
            <person name="Becker C."/>
            <person name="Warthmann N."/>
            <person name="Chica C."/>
            <person name="Szarzynska B."/>
            <person name="Zytnicki M."/>
            <person name="Albani M.C."/>
            <person name="Kiefer C."/>
            <person name="Bergonzi S."/>
            <person name="Castaings L."/>
            <person name="Mateos J.L."/>
            <person name="Berns M.C."/>
            <person name="Bujdoso N."/>
            <person name="Piofczyk T."/>
            <person name="de Lorenzo L."/>
            <person name="Barrero-Sicilia C."/>
            <person name="Mateos I."/>
            <person name="Piednoel M."/>
            <person name="Hagmann J."/>
            <person name="Chen-Min-Tao R."/>
            <person name="Iglesias-Fernandez R."/>
            <person name="Schuster S.C."/>
            <person name="Alonso-Blanco C."/>
            <person name="Roudier F."/>
            <person name="Carbonero P."/>
            <person name="Paz-Ares J."/>
            <person name="Davis S.J."/>
            <person name="Pecinka A."/>
            <person name="Quesneville H."/>
            <person name="Colot V."/>
            <person name="Lysak M.A."/>
            <person name="Weigel D."/>
            <person name="Coupland G."/>
            <person name="Schneeberger K."/>
        </authorList>
    </citation>
    <scope>NUCLEOTIDE SEQUENCE [LARGE SCALE GENOMIC DNA]</scope>
    <source>
        <strain evidence="7">cv. Pajares</strain>
    </source>
</reference>
<dbReference type="InterPro" id="IPR008395">
    <property type="entry name" value="Agenet-like_dom"/>
</dbReference>
<dbReference type="OrthoDB" id="687110at2759"/>
<evidence type="ECO:0000259" key="5">
    <source>
        <dbReference type="SMART" id="SM00743"/>
    </source>
</evidence>
<dbReference type="InterPro" id="IPR007930">
    <property type="entry name" value="DUF724"/>
</dbReference>
<feature type="domain" description="Agenet" evidence="5">
    <location>
        <begin position="1"/>
        <end position="72"/>
    </location>
</feature>
<evidence type="ECO:0000256" key="1">
    <source>
        <dbReference type="ARBA" id="ARBA00022448"/>
    </source>
</evidence>
<feature type="region of interest" description="Disordered" evidence="4">
    <location>
        <begin position="383"/>
        <end position="448"/>
    </location>
</feature>
<sequence>MMMEKDTEVEVKSDEDGFKGAWFKAVLEENLTKSGRKKIRIRYLALLDDTGTSPMKETIEQSFIRPVPPVEKYKDVVLVEGLEVDADHNDGWWTGVVIKVMKEDKYLVKFDIPPDVIQFEKNQLRAHIHWNGWIWKPPVIQELNKSMFSPGTLVEVSSVIRKVEPRWFPAMIIKEIEENGKKMFIVKENSNGDEAKSTKTVDPSHVRPAPPAPSVEEYALLDCVEAFRISNWRQGVVRGILSNKRYMVSVESTKKELVLPHSKLRPLMEWEDGVWRKGSLKQQPICETPFNSLRKKSLPSCSSGSKSTTPTTTTKRAKISVNFEDDDETLTTAETVVATEKLGKKVAVAVVSDDTPSVIVLQAKPIASSPIITAAPLKQPVAETGGNTLPKKTLEQVSNQNGLEIDSTPQKMSEEENSEDQSRKRKREQEQPPDNETDGTCNGSKNEINKTSENICIDGVVDVSNLIGSLPTEQSPYHTPNIVKNCAAIVDETQEGDTVMSLPFAKKSPYWDDCESMEGFKSVPQRPHFSLLCEVAKEEYRELLAVGMMVTFYGLLDKVKDLKLDDSPSKLNAMSASLAELEKQGFDVEAPQSRISKFLSLQADRKKKTEEKMFLERKMEEEESERRKVEEEMAELQRLEAAAKAKKEAGEKKIFEIKTSLETIEQKLEAVEIEYQRTVSAPW</sequence>
<dbReference type="PANTHER" id="PTHR31917:SF153">
    <property type="entry name" value="DUF724 DOMAIN-CONTAINING PROTEIN 3-RELATED"/>
    <property type="match status" value="1"/>
</dbReference>
<dbReference type="Pfam" id="PF05641">
    <property type="entry name" value="Agenet"/>
    <property type="match status" value="2"/>
</dbReference>
<feature type="domain" description="Agenet" evidence="5">
    <location>
        <begin position="76"/>
        <end position="132"/>
    </location>
</feature>
<dbReference type="InterPro" id="IPR014002">
    <property type="entry name" value="Agenet_dom_plant"/>
</dbReference>
<keyword evidence="7" id="KW-1185">Reference proteome</keyword>
<gene>
    <name evidence="6" type="ordered locus">AALP_Aa6g201900</name>
</gene>
<dbReference type="AlphaFoldDB" id="A0A087GQH7"/>
<feature type="compositionally biased region" description="Polar residues" evidence="4">
    <location>
        <begin position="395"/>
        <end position="411"/>
    </location>
</feature>
<dbReference type="CDD" id="cd20406">
    <property type="entry name" value="Tudor_Agenet_AtDUF_rpt2_4"/>
    <property type="match status" value="2"/>
</dbReference>
<organism evidence="6 7">
    <name type="scientific">Arabis alpina</name>
    <name type="common">Alpine rock-cress</name>
    <dbReference type="NCBI Taxonomy" id="50452"/>
    <lineage>
        <taxon>Eukaryota</taxon>
        <taxon>Viridiplantae</taxon>
        <taxon>Streptophyta</taxon>
        <taxon>Embryophyta</taxon>
        <taxon>Tracheophyta</taxon>
        <taxon>Spermatophyta</taxon>
        <taxon>Magnoliopsida</taxon>
        <taxon>eudicotyledons</taxon>
        <taxon>Gunneridae</taxon>
        <taxon>Pentapetalae</taxon>
        <taxon>rosids</taxon>
        <taxon>malvids</taxon>
        <taxon>Brassicales</taxon>
        <taxon>Brassicaceae</taxon>
        <taxon>Arabideae</taxon>
        <taxon>Arabis</taxon>
    </lineage>
</organism>